<evidence type="ECO:0000313" key="2">
    <source>
        <dbReference type="EMBL" id="JAT57526.1"/>
    </source>
</evidence>
<organism evidence="2">
    <name type="scientific">Anthurium amnicola</name>
    <dbReference type="NCBI Taxonomy" id="1678845"/>
    <lineage>
        <taxon>Eukaryota</taxon>
        <taxon>Viridiplantae</taxon>
        <taxon>Streptophyta</taxon>
        <taxon>Embryophyta</taxon>
        <taxon>Tracheophyta</taxon>
        <taxon>Spermatophyta</taxon>
        <taxon>Magnoliopsida</taxon>
        <taxon>Liliopsida</taxon>
        <taxon>Araceae</taxon>
        <taxon>Pothoideae</taxon>
        <taxon>Potheae</taxon>
        <taxon>Anthurium</taxon>
    </lineage>
</organism>
<keyword evidence="1" id="KW-0812">Transmembrane</keyword>
<proteinExistence type="predicted"/>
<dbReference type="AlphaFoldDB" id="A0A1D1YSC9"/>
<dbReference type="Gene3D" id="3.40.50.1000">
    <property type="entry name" value="HAD superfamily/HAD-like"/>
    <property type="match status" value="1"/>
</dbReference>
<dbReference type="PANTHER" id="PTHR31284">
    <property type="entry name" value="ACID PHOSPHATASE-LIKE PROTEIN"/>
    <property type="match status" value="1"/>
</dbReference>
<keyword evidence="1" id="KW-0472">Membrane</keyword>
<name>A0A1D1YSC9_9ARAE</name>
<sequence length="285" mass="32328">MDFVSWVFSWIAAPSSALPEDMGSHYVIESGLYMSSFAATIFIVGLVIVGVLLLTLLIALIIMLQSCQNQNAGVLQQYRNNYMYDYCNIFAFHKQLNNLEAEEFPTACKPYVDSYVNGGQYLLELNISIQVSENYFSTVTPDSFDVVLMDIDDILLTDINDRSKPPKYRNESDAAQALAQEFVRRLYMRLQIGGWSLILFTRKPENQRNGVVENLIAAGCEGWSSLIMRSGNEVPMENWEFISSRRVALHNQGFIIASVISSRMDALTGPRMGKRNFKLASRHWM</sequence>
<dbReference type="EMBL" id="GDJX01010410">
    <property type="protein sequence ID" value="JAT57526.1"/>
    <property type="molecule type" value="Transcribed_RNA"/>
</dbReference>
<reference evidence="2" key="1">
    <citation type="submission" date="2015-07" db="EMBL/GenBank/DDBJ databases">
        <title>Transcriptome Assembly of Anthurium amnicola.</title>
        <authorList>
            <person name="Suzuki J."/>
        </authorList>
    </citation>
    <scope>NUCLEOTIDE SEQUENCE</scope>
</reference>
<evidence type="ECO:0000256" key="1">
    <source>
        <dbReference type="SAM" id="Phobius"/>
    </source>
</evidence>
<feature type="transmembrane region" description="Helical" evidence="1">
    <location>
        <begin position="41"/>
        <end position="64"/>
    </location>
</feature>
<gene>
    <name evidence="2" type="primary">At2g39920_1</name>
    <name evidence="2" type="ORF">g.95223</name>
</gene>
<dbReference type="InterPro" id="IPR023214">
    <property type="entry name" value="HAD_sf"/>
</dbReference>
<dbReference type="PANTHER" id="PTHR31284:SF22">
    <property type="entry name" value="ACID PHOSPHATASE"/>
    <property type="match status" value="1"/>
</dbReference>
<protein>
    <submittedName>
        <fullName evidence="2">Uncharacterized protein At2g39920</fullName>
    </submittedName>
</protein>
<dbReference type="Pfam" id="PF03767">
    <property type="entry name" value="Acid_phosphat_B"/>
    <property type="match status" value="1"/>
</dbReference>
<dbReference type="InterPro" id="IPR005519">
    <property type="entry name" value="Acid_phosphat_B-like"/>
</dbReference>
<keyword evidence="1" id="KW-1133">Transmembrane helix</keyword>
<accession>A0A1D1YSC9</accession>